<dbReference type="InterPro" id="IPR015813">
    <property type="entry name" value="Pyrv/PenolPyrv_kinase-like_dom"/>
</dbReference>
<dbReference type="STRING" id="1604004.HLASA_0295"/>
<dbReference type="EMBL" id="CP011564">
    <property type="protein sequence ID" value="ALG81205.1"/>
    <property type="molecule type" value="Genomic_DNA"/>
</dbReference>
<dbReference type="InterPro" id="IPR005000">
    <property type="entry name" value="Aldolase/citrate-lyase_domain"/>
</dbReference>
<dbReference type="PANTHER" id="PTHR30502:SF0">
    <property type="entry name" value="PHOSPHOENOLPYRUVATE CARBOXYLASE FAMILY PROTEIN"/>
    <property type="match status" value="1"/>
</dbReference>
<dbReference type="RefSeq" id="WP_054519472.1">
    <property type="nucleotide sequence ID" value="NZ_CP011564.1"/>
</dbReference>
<proteinExistence type="inferred from homology"/>
<accession>A0A0N9MUP5</accession>
<sequence length="259" mass="26822">MDQKAFTSALESRMPLIGAWSTTGHPVVLEVLAAEDFDFLVLDGEHSENTIGDLATGVRAIDATDAEAAAVVRVSGPDRAEIRRVLDFGPAGVLVPQIESLAEARAAVEAAAYPPEGVRGVAGGRASGYGTDLASEVETANASLATILQIETAGALDDVEEIVALDDLDAIFIGPADLSARLGVFGAFDDPDFGAAIDRIVAAAHAADVPVGTLATSAEQVDTRYTEWGVDYLLAGTDVGYLRSGASTYLDAVDRATEE</sequence>
<dbReference type="Gene3D" id="3.20.20.60">
    <property type="entry name" value="Phosphoenolpyruvate-binding domains"/>
    <property type="match status" value="1"/>
</dbReference>
<dbReference type="GO" id="GO:0005737">
    <property type="term" value="C:cytoplasm"/>
    <property type="evidence" value="ECO:0007669"/>
    <property type="project" value="TreeGrafter"/>
</dbReference>
<dbReference type="Proteomes" id="UP000060390">
    <property type="component" value="Chromosome"/>
</dbReference>
<dbReference type="PANTHER" id="PTHR30502">
    <property type="entry name" value="2-KETO-3-DEOXY-L-RHAMNONATE ALDOLASE"/>
    <property type="match status" value="1"/>
</dbReference>
<name>A0A0N9MUP5_9EURY</name>
<dbReference type="AlphaFoldDB" id="A0A0N9MUP5"/>
<evidence type="ECO:0000313" key="6">
    <source>
        <dbReference type="Proteomes" id="UP000060390"/>
    </source>
</evidence>
<reference evidence="6" key="1">
    <citation type="submission" date="2015-05" db="EMBL/GenBank/DDBJ databases">
        <title>Complete genome sequence of Halanaeroarchaeum sulfurireducens type strain M27-SA2, a sulfate-reducer haloarchaeon from marine anoxic lake Medee.</title>
        <authorList>
            <person name="Messina E."/>
            <person name="Kublanov I.V."/>
            <person name="Toshchakov S."/>
            <person name="Arcadi E."/>
            <person name="La Spada G."/>
            <person name="La Cono V."/>
            <person name="Yakimov M.M."/>
        </authorList>
    </citation>
    <scope>NUCLEOTIDE SEQUENCE [LARGE SCALE GENOMIC DNA]</scope>
    <source>
        <strain evidence="6">M27-SA2</strain>
    </source>
</reference>
<dbReference type="InterPro" id="IPR050251">
    <property type="entry name" value="HpcH-HpaI_aldolase"/>
</dbReference>
<dbReference type="GO" id="GO:0046872">
    <property type="term" value="F:metal ion binding"/>
    <property type="evidence" value="ECO:0007669"/>
    <property type="project" value="UniProtKB-KW"/>
</dbReference>
<comment type="similarity">
    <text evidence="1">Belongs to the HpcH/HpaI aldolase family.</text>
</comment>
<dbReference type="GO" id="GO:0008672">
    <property type="term" value="F:2-dehydro-3-deoxyglucarate aldolase activity"/>
    <property type="evidence" value="ECO:0007669"/>
    <property type="project" value="UniProtKB-EC"/>
</dbReference>
<keyword evidence="3 5" id="KW-0456">Lyase</keyword>
<evidence type="ECO:0000313" key="5">
    <source>
        <dbReference type="EMBL" id="ALG81205.1"/>
    </source>
</evidence>
<dbReference type="KEGG" id="hsf:HLASA_0295"/>
<dbReference type="InterPro" id="IPR040442">
    <property type="entry name" value="Pyrv_kinase-like_dom_sf"/>
</dbReference>
<keyword evidence="2" id="KW-0479">Metal-binding</keyword>
<evidence type="ECO:0000256" key="2">
    <source>
        <dbReference type="ARBA" id="ARBA00022723"/>
    </source>
</evidence>
<evidence type="ECO:0000256" key="1">
    <source>
        <dbReference type="ARBA" id="ARBA00005568"/>
    </source>
</evidence>
<dbReference type="Pfam" id="PF03328">
    <property type="entry name" value="HpcH_HpaI"/>
    <property type="match status" value="1"/>
</dbReference>
<gene>
    <name evidence="5" type="primary">hpcH2</name>
    <name evidence="5" type="ORF">HLASA_0295</name>
</gene>
<evidence type="ECO:0000259" key="4">
    <source>
        <dbReference type="Pfam" id="PF03328"/>
    </source>
</evidence>
<reference evidence="5 6" key="2">
    <citation type="journal article" date="2016" name="Stand. Genomic Sci.">
        <title>Complete genome sequence of 'Halanaeroarchaeum sulfurireducens' M27-SA2, a sulfur-reducing and acetate-oxidizing haloarchaeon from the deep-sea hypersaline anoxic lake Medee.</title>
        <authorList>
            <person name="Messina E."/>
            <person name="Sorokin D.Y."/>
            <person name="Kublanov I.V."/>
            <person name="Toshchakov S."/>
            <person name="Lopatina A."/>
            <person name="Arcadi E."/>
            <person name="Smedile F."/>
            <person name="La Spada G."/>
            <person name="La Cono V."/>
            <person name="Yakimov M.M."/>
        </authorList>
    </citation>
    <scope>NUCLEOTIDE SEQUENCE [LARGE SCALE GENOMIC DNA]</scope>
    <source>
        <strain evidence="5 6">M27-SA2</strain>
    </source>
</reference>
<protein>
    <submittedName>
        <fullName evidence="5">2-dehydro-3-deoxyglucarate aldolase</fullName>
        <ecNumber evidence="5">4.1.2.20</ecNumber>
    </submittedName>
</protein>
<dbReference type="EC" id="4.1.2.20" evidence="5"/>
<evidence type="ECO:0000256" key="3">
    <source>
        <dbReference type="ARBA" id="ARBA00023239"/>
    </source>
</evidence>
<organism evidence="5 6">
    <name type="scientific">Halanaeroarchaeum sulfurireducens</name>
    <dbReference type="NCBI Taxonomy" id="1604004"/>
    <lineage>
        <taxon>Archaea</taxon>
        <taxon>Methanobacteriati</taxon>
        <taxon>Methanobacteriota</taxon>
        <taxon>Stenosarchaea group</taxon>
        <taxon>Halobacteria</taxon>
        <taxon>Halobacteriales</taxon>
        <taxon>Halobacteriaceae</taxon>
        <taxon>Halanaeroarchaeum</taxon>
    </lineage>
</organism>
<feature type="domain" description="HpcH/HpaI aldolase/citrate lyase" evidence="4">
    <location>
        <begin position="17"/>
        <end position="240"/>
    </location>
</feature>
<dbReference type="GeneID" id="26009666"/>
<dbReference type="SUPFAM" id="SSF51621">
    <property type="entry name" value="Phosphoenolpyruvate/pyruvate domain"/>
    <property type="match status" value="1"/>
</dbReference>